<organism evidence="1">
    <name type="scientific">viral metagenome</name>
    <dbReference type="NCBI Taxonomy" id="1070528"/>
    <lineage>
        <taxon>unclassified sequences</taxon>
        <taxon>metagenomes</taxon>
        <taxon>organismal metagenomes</taxon>
    </lineage>
</organism>
<dbReference type="AlphaFoldDB" id="A0A6M3L1D5"/>
<proteinExistence type="predicted"/>
<accession>A0A6M3L1D5</accession>
<protein>
    <submittedName>
        <fullName evidence="1">Uncharacterized protein</fullName>
    </submittedName>
</protein>
<evidence type="ECO:0000313" key="1">
    <source>
        <dbReference type="EMBL" id="QJA88353.1"/>
    </source>
</evidence>
<dbReference type="EMBL" id="MT142772">
    <property type="protein sequence ID" value="QJA88353.1"/>
    <property type="molecule type" value="Genomic_DNA"/>
</dbReference>
<sequence>MRFVDLRRIDPETGRNQLVTRMGKDAFGRIRYVHRPQAARRPIPAAWIEDPEHPAVY</sequence>
<gene>
    <name evidence="1" type="ORF">MM415B02779_0014</name>
</gene>
<name>A0A6M3L1D5_9ZZZZ</name>
<reference evidence="1" key="1">
    <citation type="submission" date="2020-03" db="EMBL/GenBank/DDBJ databases">
        <title>The deep terrestrial virosphere.</title>
        <authorList>
            <person name="Holmfeldt K."/>
            <person name="Nilsson E."/>
            <person name="Simone D."/>
            <person name="Lopez-Fernandez M."/>
            <person name="Wu X."/>
            <person name="de Brujin I."/>
            <person name="Lundin D."/>
            <person name="Andersson A."/>
            <person name="Bertilsson S."/>
            <person name="Dopson M."/>
        </authorList>
    </citation>
    <scope>NUCLEOTIDE SEQUENCE</scope>
    <source>
        <strain evidence="1">MM415B02779</strain>
    </source>
</reference>